<evidence type="ECO:0000313" key="1">
    <source>
        <dbReference type="EMBL" id="KGB32341.1"/>
    </source>
</evidence>
<sequence length="58" mass="6858">MTFETAVYKYSKNSPNSALADRFLSSTVNEKDLAKLYDIATQGYFHDMRDKLQKRHRR</sequence>
<proteinExistence type="predicted"/>
<dbReference type="EMBL" id="KL250500">
    <property type="protein sequence ID" value="KGB32341.1"/>
    <property type="molecule type" value="Genomic_DNA"/>
</dbReference>
<dbReference type="AlphaFoldDB" id="A0A095AES7"/>
<name>A0A095AES7_SCHHA</name>
<accession>A0A095AES7</accession>
<protein>
    <submittedName>
        <fullName evidence="1">Uncharacterized protein</fullName>
    </submittedName>
</protein>
<organism evidence="1">
    <name type="scientific">Schistosoma haematobium</name>
    <name type="common">Blood fluke</name>
    <dbReference type="NCBI Taxonomy" id="6185"/>
    <lineage>
        <taxon>Eukaryota</taxon>
        <taxon>Metazoa</taxon>
        <taxon>Spiralia</taxon>
        <taxon>Lophotrochozoa</taxon>
        <taxon>Platyhelminthes</taxon>
        <taxon>Trematoda</taxon>
        <taxon>Digenea</taxon>
        <taxon>Strigeidida</taxon>
        <taxon>Schistosomatoidea</taxon>
        <taxon>Schistosomatidae</taxon>
        <taxon>Schistosoma</taxon>
    </lineage>
</organism>
<reference evidence="1" key="1">
    <citation type="journal article" date="2012" name="Nat. Genet.">
        <title>Whole-genome sequence of Schistosoma haematobium.</title>
        <authorList>
            <person name="Young N.D."/>
            <person name="Jex A.R."/>
            <person name="Li B."/>
            <person name="Liu S."/>
            <person name="Yang L."/>
            <person name="Xiong Z."/>
            <person name="Li Y."/>
            <person name="Cantacessi C."/>
            <person name="Hall R.S."/>
            <person name="Xu X."/>
            <person name="Chen F."/>
            <person name="Wu X."/>
            <person name="Zerlotini A."/>
            <person name="Oliveira G."/>
            <person name="Hofmann A."/>
            <person name="Zhang G."/>
            <person name="Fang X."/>
            <person name="Kang Y."/>
            <person name="Campbell B.E."/>
            <person name="Loukas A."/>
            <person name="Ranganathan S."/>
            <person name="Rollinson D."/>
            <person name="Rinaldi G."/>
            <person name="Brindley P.J."/>
            <person name="Yang H."/>
            <person name="Wang J."/>
            <person name="Wang J."/>
            <person name="Gasser R.B."/>
        </authorList>
    </citation>
    <scope>NUCLEOTIDE SEQUENCE [LARGE SCALE GENOMIC DNA]</scope>
</reference>
<gene>
    <name evidence="1" type="ORF">MS3_00493</name>
</gene>